<dbReference type="RefSeq" id="WP_344281678.1">
    <property type="nucleotide sequence ID" value="NZ_BAAAKV010000057.1"/>
</dbReference>
<keyword evidence="2" id="KW-0732">Signal</keyword>
<feature type="region of interest" description="Disordered" evidence="1">
    <location>
        <begin position="57"/>
        <end position="89"/>
    </location>
</feature>
<name>A0ABN1V3D0_9ACTN</name>
<organism evidence="3 4">
    <name type="scientific">Streptomyces hebeiensis</name>
    <dbReference type="NCBI Taxonomy" id="229486"/>
    <lineage>
        <taxon>Bacteria</taxon>
        <taxon>Bacillati</taxon>
        <taxon>Actinomycetota</taxon>
        <taxon>Actinomycetes</taxon>
        <taxon>Kitasatosporales</taxon>
        <taxon>Streptomycetaceae</taxon>
        <taxon>Streptomyces</taxon>
    </lineage>
</organism>
<evidence type="ECO:0000313" key="3">
    <source>
        <dbReference type="EMBL" id="GAA1188856.1"/>
    </source>
</evidence>
<keyword evidence="4" id="KW-1185">Reference proteome</keyword>
<dbReference type="Proteomes" id="UP001501371">
    <property type="component" value="Unassembled WGS sequence"/>
</dbReference>
<feature type="signal peptide" evidence="2">
    <location>
        <begin position="1"/>
        <end position="35"/>
    </location>
</feature>
<evidence type="ECO:0008006" key="5">
    <source>
        <dbReference type="Google" id="ProtNLM"/>
    </source>
</evidence>
<feature type="chain" id="PRO_5045704551" description="Secreted protein" evidence="2">
    <location>
        <begin position="36"/>
        <end position="114"/>
    </location>
</feature>
<comment type="caution">
    <text evidence="3">The sequence shown here is derived from an EMBL/GenBank/DDBJ whole genome shotgun (WGS) entry which is preliminary data.</text>
</comment>
<gene>
    <name evidence="3" type="ORF">GCM10009654_53020</name>
</gene>
<evidence type="ECO:0000313" key="4">
    <source>
        <dbReference type="Proteomes" id="UP001501371"/>
    </source>
</evidence>
<reference evidence="3 4" key="1">
    <citation type="journal article" date="2019" name="Int. J. Syst. Evol. Microbiol.">
        <title>The Global Catalogue of Microorganisms (GCM) 10K type strain sequencing project: providing services to taxonomists for standard genome sequencing and annotation.</title>
        <authorList>
            <consortium name="The Broad Institute Genomics Platform"/>
            <consortium name="The Broad Institute Genome Sequencing Center for Infectious Disease"/>
            <person name="Wu L."/>
            <person name="Ma J."/>
        </authorList>
    </citation>
    <scope>NUCLEOTIDE SEQUENCE [LARGE SCALE GENOMIC DNA]</scope>
    <source>
        <strain evidence="3 4">JCM 12696</strain>
    </source>
</reference>
<protein>
    <recommendedName>
        <fullName evidence="5">Secreted protein</fullName>
    </recommendedName>
</protein>
<proteinExistence type="predicted"/>
<accession>A0ABN1V3D0</accession>
<sequence length="114" mass="11618">MPKNRRTRPSFSRGAALCCLLAAGLGAAGAAPALADDVPVVVTGKWATGAPSEATCPKGTELVGGGYESEPTARPDGAPAGPVDMNAPSSRVPNTWVVRMYTGSARAYALCERD</sequence>
<evidence type="ECO:0000256" key="1">
    <source>
        <dbReference type="SAM" id="MobiDB-lite"/>
    </source>
</evidence>
<evidence type="ECO:0000256" key="2">
    <source>
        <dbReference type="SAM" id="SignalP"/>
    </source>
</evidence>
<dbReference type="EMBL" id="BAAAKV010000057">
    <property type="protein sequence ID" value="GAA1188856.1"/>
    <property type="molecule type" value="Genomic_DNA"/>
</dbReference>